<dbReference type="PANTHER" id="PTHR43537">
    <property type="entry name" value="TRANSCRIPTIONAL REGULATOR, GNTR FAMILY"/>
    <property type="match status" value="1"/>
</dbReference>
<dbReference type="RefSeq" id="WP_142603498.1">
    <property type="nucleotide sequence ID" value="NZ_FXSZ01000005.1"/>
</dbReference>
<accession>A0A521CY50</accession>
<evidence type="ECO:0000256" key="1">
    <source>
        <dbReference type="ARBA" id="ARBA00023015"/>
    </source>
</evidence>
<dbReference type="SMART" id="SM00345">
    <property type="entry name" value="HTH_GNTR"/>
    <property type="match status" value="1"/>
</dbReference>
<dbReference type="InterPro" id="IPR008920">
    <property type="entry name" value="TF_FadR/GntR_C"/>
</dbReference>
<keyword evidence="1" id="KW-0805">Transcription regulation</keyword>
<keyword evidence="2" id="KW-0238">DNA-binding</keyword>
<dbReference type="Pfam" id="PF00392">
    <property type="entry name" value="GntR"/>
    <property type="match status" value="1"/>
</dbReference>
<evidence type="ECO:0000259" key="4">
    <source>
        <dbReference type="PROSITE" id="PS50949"/>
    </source>
</evidence>
<proteinExistence type="predicted"/>
<dbReference type="InterPro" id="IPR036388">
    <property type="entry name" value="WH-like_DNA-bd_sf"/>
</dbReference>
<keyword evidence="3" id="KW-0804">Transcription</keyword>
<keyword evidence="6" id="KW-1185">Reference proteome</keyword>
<dbReference type="SUPFAM" id="SSF46785">
    <property type="entry name" value="Winged helix' DNA-binding domain"/>
    <property type="match status" value="1"/>
</dbReference>
<dbReference type="SUPFAM" id="SSF48008">
    <property type="entry name" value="GntR ligand-binding domain-like"/>
    <property type="match status" value="1"/>
</dbReference>
<reference evidence="5 6" key="1">
    <citation type="submission" date="2017-05" db="EMBL/GenBank/DDBJ databases">
        <authorList>
            <person name="Varghese N."/>
            <person name="Submissions S."/>
        </authorList>
    </citation>
    <scope>NUCLEOTIDE SEQUENCE [LARGE SCALE GENOMIC DNA]</scope>
    <source>
        <strain evidence="5 6">DSM 21342</strain>
    </source>
</reference>
<organism evidence="5 6">
    <name type="scientific">Solitalea koreensis</name>
    <dbReference type="NCBI Taxonomy" id="543615"/>
    <lineage>
        <taxon>Bacteria</taxon>
        <taxon>Pseudomonadati</taxon>
        <taxon>Bacteroidota</taxon>
        <taxon>Sphingobacteriia</taxon>
        <taxon>Sphingobacteriales</taxon>
        <taxon>Sphingobacteriaceae</taxon>
        <taxon>Solitalea</taxon>
    </lineage>
</organism>
<protein>
    <submittedName>
        <fullName evidence="5">Transcriptional regulator, GntR family</fullName>
    </submittedName>
</protein>
<dbReference type="GO" id="GO:0003700">
    <property type="term" value="F:DNA-binding transcription factor activity"/>
    <property type="evidence" value="ECO:0007669"/>
    <property type="project" value="InterPro"/>
</dbReference>
<evidence type="ECO:0000313" key="5">
    <source>
        <dbReference type="EMBL" id="SMO64344.1"/>
    </source>
</evidence>
<dbReference type="Gene3D" id="1.20.120.530">
    <property type="entry name" value="GntR ligand-binding domain-like"/>
    <property type="match status" value="1"/>
</dbReference>
<dbReference type="PANTHER" id="PTHR43537:SF41">
    <property type="entry name" value="TRANSCRIPTIONAL REGULATORY PROTEIN"/>
    <property type="match status" value="1"/>
</dbReference>
<dbReference type="PROSITE" id="PS50949">
    <property type="entry name" value="HTH_GNTR"/>
    <property type="match status" value="1"/>
</dbReference>
<dbReference type="CDD" id="cd07377">
    <property type="entry name" value="WHTH_GntR"/>
    <property type="match status" value="1"/>
</dbReference>
<dbReference type="GO" id="GO:0003677">
    <property type="term" value="F:DNA binding"/>
    <property type="evidence" value="ECO:0007669"/>
    <property type="project" value="UniProtKB-KW"/>
</dbReference>
<evidence type="ECO:0000256" key="2">
    <source>
        <dbReference type="ARBA" id="ARBA00023125"/>
    </source>
</evidence>
<dbReference type="EMBL" id="FXSZ01000005">
    <property type="protein sequence ID" value="SMO64344.1"/>
    <property type="molecule type" value="Genomic_DNA"/>
</dbReference>
<dbReference type="Proteomes" id="UP000315971">
    <property type="component" value="Unassembled WGS sequence"/>
</dbReference>
<feature type="domain" description="HTH gntR-type" evidence="4">
    <location>
        <begin position="8"/>
        <end position="75"/>
    </location>
</feature>
<name>A0A521CY50_9SPHI</name>
<evidence type="ECO:0000256" key="3">
    <source>
        <dbReference type="ARBA" id="ARBA00023163"/>
    </source>
</evidence>
<dbReference type="AlphaFoldDB" id="A0A521CY50"/>
<gene>
    <name evidence="5" type="ORF">SAMN06265350_10530</name>
</gene>
<dbReference type="InterPro" id="IPR000524">
    <property type="entry name" value="Tscrpt_reg_HTH_GntR"/>
</dbReference>
<sequence length="224" mass="25900">MSKKLQINTLSEQIVEKIKFDILLGELKEGERILEHRLAEDFGVSRIPVREALKALASENYITILPFKGAIVKAVELPEIEEILNIHIALLDLIYEKVKNNYTKEDFDKAEKMLALNEKTTDFRSFMSYTWYFAAAMYAPSKLHHAIEIIKEIYQLIARATGLLQKFLDQGNYSHASNRDFLNLCKEGRYEEAFQSRKNHLIEVRNNLMIALKKLHSEKKAAIA</sequence>
<dbReference type="OrthoDB" id="154206at2"/>
<evidence type="ECO:0000313" key="6">
    <source>
        <dbReference type="Proteomes" id="UP000315971"/>
    </source>
</evidence>
<dbReference type="Gene3D" id="1.10.10.10">
    <property type="entry name" value="Winged helix-like DNA-binding domain superfamily/Winged helix DNA-binding domain"/>
    <property type="match status" value="1"/>
</dbReference>
<dbReference type="InterPro" id="IPR036390">
    <property type="entry name" value="WH_DNA-bd_sf"/>
</dbReference>